<sequence>MYGGILFHYSVPEYPRGVIWHKLTPWPRRAIIYHLGYTLNTFNTASSVLSM</sequence>
<accession>A0A0E9PKC5</accession>
<name>A0A0E9PKC5_ANGAN</name>
<evidence type="ECO:0000313" key="1">
    <source>
        <dbReference type="EMBL" id="JAH04959.1"/>
    </source>
</evidence>
<organism evidence="1">
    <name type="scientific">Anguilla anguilla</name>
    <name type="common">European freshwater eel</name>
    <name type="synonym">Muraena anguilla</name>
    <dbReference type="NCBI Taxonomy" id="7936"/>
    <lineage>
        <taxon>Eukaryota</taxon>
        <taxon>Metazoa</taxon>
        <taxon>Chordata</taxon>
        <taxon>Craniata</taxon>
        <taxon>Vertebrata</taxon>
        <taxon>Euteleostomi</taxon>
        <taxon>Actinopterygii</taxon>
        <taxon>Neopterygii</taxon>
        <taxon>Teleostei</taxon>
        <taxon>Anguilliformes</taxon>
        <taxon>Anguillidae</taxon>
        <taxon>Anguilla</taxon>
    </lineage>
</organism>
<protein>
    <submittedName>
        <fullName evidence="1">Uncharacterized protein</fullName>
    </submittedName>
</protein>
<reference evidence="1" key="1">
    <citation type="submission" date="2014-11" db="EMBL/GenBank/DDBJ databases">
        <authorList>
            <person name="Amaro Gonzalez C."/>
        </authorList>
    </citation>
    <scope>NUCLEOTIDE SEQUENCE</scope>
</reference>
<reference evidence="1" key="2">
    <citation type="journal article" date="2015" name="Fish Shellfish Immunol.">
        <title>Early steps in the European eel (Anguilla anguilla)-Vibrio vulnificus interaction in the gills: Role of the RtxA13 toxin.</title>
        <authorList>
            <person name="Callol A."/>
            <person name="Pajuelo D."/>
            <person name="Ebbesson L."/>
            <person name="Teles M."/>
            <person name="MacKenzie S."/>
            <person name="Amaro C."/>
        </authorList>
    </citation>
    <scope>NUCLEOTIDE SEQUENCE</scope>
</reference>
<dbReference type="AlphaFoldDB" id="A0A0E9PKC5"/>
<proteinExistence type="predicted"/>
<dbReference type="EMBL" id="GBXM01103618">
    <property type="protein sequence ID" value="JAH04959.1"/>
    <property type="molecule type" value="Transcribed_RNA"/>
</dbReference>